<feature type="signal peptide" evidence="1">
    <location>
        <begin position="1"/>
        <end position="21"/>
    </location>
</feature>
<reference evidence="3" key="3">
    <citation type="submission" date="2019-06" db="EMBL/GenBank/DDBJ databases">
        <authorList>
            <person name="Le Quere A."/>
            <person name="Colella S."/>
        </authorList>
    </citation>
    <scope>NUCLEOTIDE SEQUENCE</scope>
    <source>
        <strain evidence="3">EmedicaeMD41</strain>
    </source>
</reference>
<evidence type="ECO:0000313" key="3">
    <source>
        <dbReference type="EMBL" id="VTZ60851.1"/>
    </source>
</evidence>
<dbReference type="InterPro" id="IPR024572">
    <property type="entry name" value="RcnB"/>
</dbReference>
<dbReference type="Proteomes" id="UP000507954">
    <property type="component" value="Unassembled WGS sequence"/>
</dbReference>
<dbReference type="AlphaFoldDB" id="A0A508WZ71"/>
<dbReference type="EMBL" id="NBUC01000055">
    <property type="protein sequence ID" value="PLU06005.1"/>
    <property type="molecule type" value="Genomic_DNA"/>
</dbReference>
<feature type="chain" id="PRO_5021369962" description="Transmembrane signal peptide protein" evidence="1">
    <location>
        <begin position="22"/>
        <end position="134"/>
    </location>
</feature>
<keyword evidence="4" id="KW-1185">Reference proteome</keyword>
<dbReference type="Gene3D" id="3.10.450.160">
    <property type="entry name" value="inner membrane protein cigr"/>
    <property type="match status" value="1"/>
</dbReference>
<reference evidence="2 4" key="2">
    <citation type="journal article" date="2018" name="FEMS Microbiol. Ecol.">
        <title>Co-invading symbiotic mutualists of Medicago polymorpha retain high ancestral diversity and contain diverse accessory genomes.</title>
        <authorList>
            <person name="Porter S.S."/>
            <person name="Faber-Hammond J.J."/>
            <person name="Friesen M.L."/>
        </authorList>
    </citation>
    <scope>NUCLEOTIDE SEQUENCE [LARGE SCALE GENOMIC DNA]</scope>
    <source>
        <strain evidence="2 4">Str16</strain>
    </source>
</reference>
<gene>
    <name evidence="2" type="ORF">BMJ33_07010</name>
    <name evidence="3" type="ORF">EMEDMD4_210032</name>
</gene>
<sequence>MKRLLIALVASSFLAAPMALAQPAGSYELAQAHDRYRHRSVDRHVEKHIEKRIDKRGNRHVEKHVEKRVIIKKHRWARGHRLSPSERRHMAYVRNYRHYKLRPPPRGQQWVRVDNDYLLISLATGVIVGLASAY</sequence>
<dbReference type="EMBL" id="CABFNB010000086">
    <property type="protein sequence ID" value="VTZ60851.1"/>
    <property type="molecule type" value="Genomic_DNA"/>
</dbReference>
<evidence type="ECO:0000256" key="1">
    <source>
        <dbReference type="SAM" id="SignalP"/>
    </source>
</evidence>
<dbReference type="OMA" id="HFTWRGD"/>
<proteinExistence type="predicted"/>
<accession>A0A508WZ71</accession>
<organism evidence="3">
    <name type="scientific">Sinorhizobium medicae</name>
    <dbReference type="NCBI Taxonomy" id="110321"/>
    <lineage>
        <taxon>Bacteria</taxon>
        <taxon>Pseudomonadati</taxon>
        <taxon>Pseudomonadota</taxon>
        <taxon>Alphaproteobacteria</taxon>
        <taxon>Hyphomicrobiales</taxon>
        <taxon>Rhizobiaceae</taxon>
        <taxon>Sinorhizobium/Ensifer group</taxon>
        <taxon>Sinorhizobium</taxon>
    </lineage>
</organism>
<evidence type="ECO:0000313" key="2">
    <source>
        <dbReference type="EMBL" id="PLU06005.1"/>
    </source>
</evidence>
<reference evidence="2" key="1">
    <citation type="submission" date="2017-04" db="EMBL/GenBank/DDBJ databases">
        <authorList>
            <person name="Porter S."/>
            <person name="Friesen M.L."/>
            <person name="Faber-Hammond J."/>
        </authorList>
    </citation>
    <scope>NUCLEOTIDE SEQUENCE</scope>
    <source>
        <strain evidence="2">Str16</strain>
    </source>
</reference>
<dbReference type="RefSeq" id="WP_011975848.1">
    <property type="nucleotide sequence ID" value="NZ_ATYC01000022.1"/>
</dbReference>
<dbReference type="GeneID" id="61613529"/>
<keyword evidence="1" id="KW-0732">Signal</keyword>
<evidence type="ECO:0000313" key="4">
    <source>
        <dbReference type="Proteomes" id="UP001190825"/>
    </source>
</evidence>
<name>A0A508WZ71_9HYPH</name>
<protein>
    <recommendedName>
        <fullName evidence="5">Transmembrane signal peptide protein</fullName>
    </recommendedName>
</protein>
<evidence type="ECO:0008006" key="5">
    <source>
        <dbReference type="Google" id="ProtNLM"/>
    </source>
</evidence>
<dbReference type="Pfam" id="PF11776">
    <property type="entry name" value="RcnB"/>
    <property type="match status" value="1"/>
</dbReference>
<dbReference type="Proteomes" id="UP001190825">
    <property type="component" value="Unassembled WGS sequence"/>
</dbReference>